<dbReference type="EMBL" id="JACGWV010000001">
    <property type="protein sequence ID" value="MBA8806443.1"/>
    <property type="molecule type" value="Genomic_DNA"/>
</dbReference>
<sequence>MFVDETKARDYLLVAVALGSADLRTARAEIRSLTMPGQARLHMHRESDSRRRKILAAISRLPVEATIFRAVDADRPRRKEAERRRACLQELVTGAIRDARTTICLEHDDSMVQVDRRVLIAVTKAHRSEDALHYRHDRAASEPLLALPDAIAWAWARGGEWRPRCEEMVTKVVDV</sequence>
<evidence type="ECO:0000313" key="2">
    <source>
        <dbReference type="Proteomes" id="UP000540568"/>
    </source>
</evidence>
<comment type="caution">
    <text evidence="1">The sequence shown here is derived from an EMBL/GenBank/DDBJ whole genome shotgun (WGS) entry which is preliminary data.</text>
</comment>
<reference evidence="1 2" key="1">
    <citation type="submission" date="2020-07" db="EMBL/GenBank/DDBJ databases">
        <title>Sequencing the genomes of 1000 actinobacteria strains.</title>
        <authorList>
            <person name="Klenk H.-P."/>
        </authorList>
    </citation>
    <scope>NUCLEOTIDE SEQUENCE [LARGE SCALE GENOMIC DNA]</scope>
    <source>
        <strain evidence="1 2">DSM 44121</strain>
    </source>
</reference>
<accession>A0A7W3PC82</accession>
<dbReference type="AlphaFoldDB" id="A0A7W3PC82"/>
<evidence type="ECO:0008006" key="3">
    <source>
        <dbReference type="Google" id="ProtNLM"/>
    </source>
</evidence>
<keyword evidence="2" id="KW-1185">Reference proteome</keyword>
<proteinExistence type="predicted"/>
<protein>
    <recommendedName>
        <fullName evidence="3">DUF3800 domain-containing protein</fullName>
    </recommendedName>
</protein>
<name>A0A7W3PC82_9MICO</name>
<gene>
    <name evidence="1" type="ORF">FHX71_000385</name>
</gene>
<evidence type="ECO:0000313" key="1">
    <source>
        <dbReference type="EMBL" id="MBA8806443.1"/>
    </source>
</evidence>
<dbReference type="Proteomes" id="UP000540568">
    <property type="component" value="Unassembled WGS sequence"/>
</dbReference>
<dbReference type="RefSeq" id="WP_312876892.1">
    <property type="nucleotide sequence ID" value="NZ_BAAATF010000002.1"/>
</dbReference>
<organism evidence="1 2">
    <name type="scientific">Promicromonospora sukumoe</name>
    <dbReference type="NCBI Taxonomy" id="88382"/>
    <lineage>
        <taxon>Bacteria</taxon>
        <taxon>Bacillati</taxon>
        <taxon>Actinomycetota</taxon>
        <taxon>Actinomycetes</taxon>
        <taxon>Micrococcales</taxon>
        <taxon>Promicromonosporaceae</taxon>
        <taxon>Promicromonospora</taxon>
    </lineage>
</organism>